<dbReference type="InterPro" id="IPR001128">
    <property type="entry name" value="Cyt_P450"/>
</dbReference>
<dbReference type="OrthoDB" id="9801155at2"/>
<dbReference type="InterPro" id="IPR036396">
    <property type="entry name" value="Cyt_P450_sf"/>
</dbReference>
<dbReference type="CDD" id="cd20625">
    <property type="entry name" value="CYP164-like"/>
    <property type="match status" value="1"/>
</dbReference>
<evidence type="ECO:0000256" key="7">
    <source>
        <dbReference type="RuleBase" id="RU000461"/>
    </source>
</evidence>
<evidence type="ECO:0000256" key="6">
    <source>
        <dbReference type="ARBA" id="ARBA00023033"/>
    </source>
</evidence>
<keyword evidence="9" id="KW-1185">Reference proteome</keyword>
<evidence type="ECO:0000256" key="1">
    <source>
        <dbReference type="ARBA" id="ARBA00010617"/>
    </source>
</evidence>
<dbReference type="EC" id="1.14.-.-" evidence="8"/>
<evidence type="ECO:0000313" key="8">
    <source>
        <dbReference type="EMBL" id="RIH77397.1"/>
    </source>
</evidence>
<dbReference type="GO" id="GO:0005506">
    <property type="term" value="F:iron ion binding"/>
    <property type="evidence" value="ECO:0007669"/>
    <property type="project" value="InterPro"/>
</dbReference>
<name>A0A399DYV8_9DEIN</name>
<dbReference type="InterPro" id="IPR017972">
    <property type="entry name" value="Cyt_P450_CS"/>
</dbReference>
<dbReference type="PROSITE" id="PS00086">
    <property type="entry name" value="CYTOCHROME_P450"/>
    <property type="match status" value="1"/>
</dbReference>
<keyword evidence="2 7" id="KW-0349">Heme</keyword>
<gene>
    <name evidence="8" type="primary">pksS</name>
    <name evidence="8" type="ORF">Mterra_03775</name>
</gene>
<dbReference type="FunFam" id="1.10.630.10:FF:000018">
    <property type="entry name" value="Cytochrome P450 monooxygenase"/>
    <property type="match status" value="1"/>
</dbReference>
<dbReference type="Pfam" id="PF00067">
    <property type="entry name" value="p450"/>
    <property type="match status" value="1"/>
</dbReference>
<proteinExistence type="inferred from homology"/>
<keyword evidence="6 7" id="KW-0503">Monooxygenase</keyword>
<dbReference type="PANTHER" id="PTHR46696">
    <property type="entry name" value="P450, PUTATIVE (EUROFUNG)-RELATED"/>
    <property type="match status" value="1"/>
</dbReference>
<dbReference type="GO" id="GO:0020037">
    <property type="term" value="F:heme binding"/>
    <property type="evidence" value="ECO:0007669"/>
    <property type="project" value="InterPro"/>
</dbReference>
<dbReference type="SUPFAM" id="SSF48264">
    <property type="entry name" value="Cytochrome P450"/>
    <property type="match status" value="1"/>
</dbReference>
<dbReference type="GO" id="GO:0004497">
    <property type="term" value="F:monooxygenase activity"/>
    <property type="evidence" value="ECO:0007669"/>
    <property type="project" value="UniProtKB-KW"/>
</dbReference>
<sequence length="400" mass="46374">MNTTNTAFDPTDPDFLTNPYPTYRRLREQSPIFFFEKWNAYVLTRYEDVNTLLRDRKLGRVLDNHPQWGEYEWQFEQTRVGSILEIEPPDHTRIKEVFHQTFTPKRVRELSGKIHALCERLVDGLLERPAREADLIHDFAQPIPVTVIADLLGIPEADRHHLVPWSKGIIGWFEPERTEAMEAEAIRCAQEFAAYLRAMIPLKRQQPGDDLFSAMLQVHDREPERLSEQELVNNCILLLNAGHEAVVNVMGNGMKALLSHPEAYARLKADPSLIPTAVEEMMRYDTPLQFFERYVLEPLEYKGQRWERGTKLVLYYASANHDPAVFRDPEAFDITRNPNPHLAFGAGLHYCIGAPLARVELQTALRVLLERLPGLRLLPQDFRYMPKNVFRYLEGLKVAY</sequence>
<dbReference type="EMBL" id="QXDL01000288">
    <property type="protein sequence ID" value="RIH77397.1"/>
    <property type="molecule type" value="Genomic_DNA"/>
</dbReference>
<keyword evidence="3 7" id="KW-0479">Metal-binding</keyword>
<keyword evidence="5 7" id="KW-0408">Iron</keyword>
<dbReference type="GO" id="GO:0016705">
    <property type="term" value="F:oxidoreductase activity, acting on paired donors, with incorporation or reduction of molecular oxygen"/>
    <property type="evidence" value="ECO:0007669"/>
    <property type="project" value="InterPro"/>
</dbReference>
<evidence type="ECO:0000256" key="5">
    <source>
        <dbReference type="ARBA" id="ARBA00023004"/>
    </source>
</evidence>
<accession>A0A399DYV8</accession>
<evidence type="ECO:0000256" key="2">
    <source>
        <dbReference type="ARBA" id="ARBA00022617"/>
    </source>
</evidence>
<dbReference type="PANTHER" id="PTHR46696:SF1">
    <property type="entry name" value="CYTOCHROME P450 YJIB-RELATED"/>
    <property type="match status" value="1"/>
</dbReference>
<dbReference type="PRINTS" id="PR00359">
    <property type="entry name" value="BP450"/>
</dbReference>
<evidence type="ECO:0000256" key="3">
    <source>
        <dbReference type="ARBA" id="ARBA00022723"/>
    </source>
</evidence>
<dbReference type="RefSeq" id="WP_119316630.1">
    <property type="nucleotide sequence ID" value="NZ_QXDL01000288.1"/>
</dbReference>
<dbReference type="InterPro" id="IPR002397">
    <property type="entry name" value="Cyt_P450_B"/>
</dbReference>
<organism evidence="8 9">
    <name type="scientific">Calidithermus terrae</name>
    <dbReference type="NCBI Taxonomy" id="1408545"/>
    <lineage>
        <taxon>Bacteria</taxon>
        <taxon>Thermotogati</taxon>
        <taxon>Deinococcota</taxon>
        <taxon>Deinococci</taxon>
        <taxon>Thermales</taxon>
        <taxon>Thermaceae</taxon>
        <taxon>Calidithermus</taxon>
    </lineage>
</organism>
<keyword evidence="4 7" id="KW-0560">Oxidoreductase</keyword>
<protein>
    <submittedName>
        <fullName evidence="8">Polyketide biosynthesis cytochrome P450 PksS</fullName>
        <ecNumber evidence="8">1.14.-.-</ecNumber>
    </submittedName>
</protein>
<comment type="caution">
    <text evidence="8">The sequence shown here is derived from an EMBL/GenBank/DDBJ whole genome shotgun (WGS) entry which is preliminary data.</text>
</comment>
<dbReference type="AlphaFoldDB" id="A0A399DYV8"/>
<comment type="similarity">
    <text evidence="1 7">Belongs to the cytochrome P450 family.</text>
</comment>
<reference evidence="8 9" key="1">
    <citation type="submission" date="2018-08" db="EMBL/GenBank/DDBJ databases">
        <title>Meiothermus terrae DSM 26712 genome sequencing project.</title>
        <authorList>
            <person name="Da Costa M.S."/>
            <person name="Albuquerque L."/>
            <person name="Raposo P."/>
            <person name="Froufe H.J.C."/>
            <person name="Barroso C.S."/>
            <person name="Egas C."/>
        </authorList>
    </citation>
    <scope>NUCLEOTIDE SEQUENCE [LARGE SCALE GENOMIC DNA]</scope>
    <source>
        <strain evidence="8 9">DSM 26712</strain>
    </source>
</reference>
<dbReference type="Gene3D" id="1.10.630.10">
    <property type="entry name" value="Cytochrome P450"/>
    <property type="match status" value="1"/>
</dbReference>
<evidence type="ECO:0000313" key="9">
    <source>
        <dbReference type="Proteomes" id="UP000265715"/>
    </source>
</evidence>
<dbReference type="Proteomes" id="UP000265715">
    <property type="component" value="Unassembled WGS sequence"/>
</dbReference>
<evidence type="ECO:0000256" key="4">
    <source>
        <dbReference type="ARBA" id="ARBA00023002"/>
    </source>
</evidence>